<comment type="caution">
    <text evidence="1">The sequence shown here is derived from an EMBL/GenBank/DDBJ whole genome shotgun (WGS) entry which is preliminary data.</text>
</comment>
<accession>A0A923RHZ5</accession>
<protein>
    <submittedName>
        <fullName evidence="1">Uncharacterized protein</fullName>
    </submittedName>
</protein>
<name>A0A923RHZ5_9BACI</name>
<dbReference type="AlphaFoldDB" id="A0A923RHZ5"/>
<reference evidence="1" key="1">
    <citation type="submission" date="2020-08" db="EMBL/GenBank/DDBJ databases">
        <title>Genome public.</title>
        <authorList>
            <person name="Liu C."/>
            <person name="Sun Q."/>
        </authorList>
    </citation>
    <scope>NUCLEOTIDE SEQUENCE</scope>
    <source>
        <strain evidence="1">BX22</strain>
    </source>
</reference>
<dbReference type="Proteomes" id="UP000637359">
    <property type="component" value="Unassembled WGS sequence"/>
</dbReference>
<dbReference type="RefSeq" id="WP_186869132.1">
    <property type="nucleotide sequence ID" value="NZ_JACOOL010000004.1"/>
</dbReference>
<evidence type="ECO:0000313" key="1">
    <source>
        <dbReference type="EMBL" id="MBC5636413.1"/>
    </source>
</evidence>
<proteinExistence type="predicted"/>
<sequence>MPRRYTESIPHYDGKLENLLYQSYGTQIGMTSQVGMTTNINRNALASFNQIKDEKMKRFEEMHRDKRFEY</sequence>
<evidence type="ECO:0000313" key="2">
    <source>
        <dbReference type="Proteomes" id="UP000637359"/>
    </source>
</evidence>
<organism evidence="1 2">
    <name type="scientific">Ornithinibacillus hominis</name>
    <dbReference type="NCBI Taxonomy" id="2763055"/>
    <lineage>
        <taxon>Bacteria</taxon>
        <taxon>Bacillati</taxon>
        <taxon>Bacillota</taxon>
        <taxon>Bacilli</taxon>
        <taxon>Bacillales</taxon>
        <taxon>Bacillaceae</taxon>
        <taxon>Ornithinibacillus</taxon>
    </lineage>
</organism>
<gene>
    <name evidence="1" type="ORF">H8S33_06185</name>
</gene>
<keyword evidence="2" id="KW-1185">Reference proteome</keyword>
<dbReference type="EMBL" id="JACOOL010000004">
    <property type="protein sequence ID" value="MBC5636413.1"/>
    <property type="molecule type" value="Genomic_DNA"/>
</dbReference>